<dbReference type="InterPro" id="IPR007527">
    <property type="entry name" value="Znf_SWIM"/>
</dbReference>
<sequence>MFVRTETAFAYARLFTVCRERGKSQCRTIEQFEALSDLVTENWASTGEPEYAQWLDDEYLTDPWDLWFYAASGTPGVVPNQHPIESHHRAIKATAVDHLRAATSHVLAGTLPKILVECAMDIGSDRIRHYASGPVSAEVLGAAVVRDDNLHGLKVNAHRVKTYKASLDGTLNKDEKVENIQLRYLLLHTVEVLDRVPFDHAWDNPSWSLEEIEVIRSKFKCDCKAFFQSGWLCAHVLACLHLVDSFDLQVILPSLPARKPPARPRKETK</sequence>
<accession>G4YZ45</accession>
<evidence type="ECO:0000313" key="4">
    <source>
        <dbReference type="Proteomes" id="UP000002640"/>
    </source>
</evidence>
<keyword evidence="4" id="KW-1185">Reference proteome</keyword>
<dbReference type="AlphaFoldDB" id="G4YZ45"/>
<dbReference type="Proteomes" id="UP000002640">
    <property type="component" value="Unassembled WGS sequence"/>
</dbReference>
<protein>
    <recommendedName>
        <fullName evidence="2">SWIM-type domain-containing protein</fullName>
    </recommendedName>
</protein>
<dbReference type="PROSITE" id="PS50966">
    <property type="entry name" value="ZF_SWIM"/>
    <property type="match status" value="1"/>
</dbReference>
<evidence type="ECO:0000256" key="1">
    <source>
        <dbReference type="PROSITE-ProRule" id="PRU00325"/>
    </source>
</evidence>
<dbReference type="RefSeq" id="XP_009518614.1">
    <property type="nucleotide sequence ID" value="XM_009520319.1"/>
</dbReference>
<evidence type="ECO:0000259" key="2">
    <source>
        <dbReference type="PROSITE" id="PS50966"/>
    </source>
</evidence>
<dbReference type="EMBL" id="JH159152">
    <property type="protein sequence ID" value="EGZ23326.1"/>
    <property type="molecule type" value="Genomic_DNA"/>
</dbReference>
<name>G4YZ45_PHYSP</name>
<evidence type="ECO:0000313" key="3">
    <source>
        <dbReference type="EMBL" id="EGZ23326.1"/>
    </source>
</evidence>
<keyword evidence="1" id="KW-0862">Zinc</keyword>
<keyword evidence="1" id="KW-0479">Metal-binding</keyword>
<feature type="domain" description="SWIM-type" evidence="2">
    <location>
        <begin position="212"/>
        <end position="244"/>
    </location>
</feature>
<proteinExistence type="predicted"/>
<feature type="non-terminal residue" evidence="3">
    <location>
        <position position="269"/>
    </location>
</feature>
<reference evidence="3 4" key="1">
    <citation type="journal article" date="2006" name="Science">
        <title>Phytophthora genome sequences uncover evolutionary origins and mechanisms of pathogenesis.</title>
        <authorList>
            <person name="Tyler B.M."/>
            <person name="Tripathy S."/>
            <person name="Zhang X."/>
            <person name="Dehal P."/>
            <person name="Jiang R.H."/>
            <person name="Aerts A."/>
            <person name="Arredondo F.D."/>
            <person name="Baxter L."/>
            <person name="Bensasson D."/>
            <person name="Beynon J.L."/>
            <person name="Chapman J."/>
            <person name="Damasceno C.M."/>
            <person name="Dorrance A.E."/>
            <person name="Dou D."/>
            <person name="Dickerman A.W."/>
            <person name="Dubchak I.L."/>
            <person name="Garbelotto M."/>
            <person name="Gijzen M."/>
            <person name="Gordon S.G."/>
            <person name="Govers F."/>
            <person name="Grunwald N.J."/>
            <person name="Huang W."/>
            <person name="Ivors K.L."/>
            <person name="Jones R.W."/>
            <person name="Kamoun S."/>
            <person name="Krampis K."/>
            <person name="Lamour K.H."/>
            <person name="Lee M.K."/>
            <person name="McDonald W.H."/>
            <person name="Medina M."/>
            <person name="Meijer H.J."/>
            <person name="Nordberg E.K."/>
            <person name="Maclean D.J."/>
            <person name="Ospina-Giraldo M.D."/>
            <person name="Morris P.F."/>
            <person name="Phuntumart V."/>
            <person name="Putnam N.H."/>
            <person name="Rash S."/>
            <person name="Rose J.K."/>
            <person name="Sakihama Y."/>
            <person name="Salamov A.A."/>
            <person name="Savidor A."/>
            <person name="Scheuring C.F."/>
            <person name="Smith B.M."/>
            <person name="Sobral B.W."/>
            <person name="Terry A."/>
            <person name="Torto-Alalibo T.A."/>
            <person name="Win J."/>
            <person name="Xu Z."/>
            <person name="Zhang H."/>
            <person name="Grigoriev I.V."/>
            <person name="Rokhsar D.S."/>
            <person name="Boore J.L."/>
        </authorList>
    </citation>
    <scope>NUCLEOTIDE SEQUENCE [LARGE SCALE GENOMIC DNA]</scope>
    <source>
        <strain evidence="3 4">P6497</strain>
    </source>
</reference>
<dbReference type="GO" id="GO:0008270">
    <property type="term" value="F:zinc ion binding"/>
    <property type="evidence" value="ECO:0007669"/>
    <property type="project" value="UniProtKB-KW"/>
</dbReference>
<dbReference type="KEGG" id="psoj:PHYSODRAFT_389368"/>
<keyword evidence="1" id="KW-0863">Zinc-finger</keyword>
<gene>
    <name evidence="3" type="ORF">PHYSODRAFT_389368</name>
</gene>
<dbReference type="InParanoid" id="G4YZ45"/>
<organism evidence="3 4">
    <name type="scientific">Phytophthora sojae (strain P6497)</name>
    <name type="common">Soybean stem and root rot agent</name>
    <name type="synonym">Phytophthora megasperma f. sp. glycines</name>
    <dbReference type="NCBI Taxonomy" id="1094619"/>
    <lineage>
        <taxon>Eukaryota</taxon>
        <taxon>Sar</taxon>
        <taxon>Stramenopiles</taxon>
        <taxon>Oomycota</taxon>
        <taxon>Peronosporomycetes</taxon>
        <taxon>Peronosporales</taxon>
        <taxon>Peronosporaceae</taxon>
        <taxon>Phytophthora</taxon>
    </lineage>
</organism>
<dbReference type="GeneID" id="20651037"/>